<evidence type="ECO:0000313" key="2">
    <source>
        <dbReference type="EMBL" id="VVC86540.1"/>
    </source>
</evidence>
<evidence type="ECO:0000256" key="1">
    <source>
        <dbReference type="SAM" id="Phobius"/>
    </source>
</evidence>
<name>A0A5E4PKU5_9NEOP</name>
<dbReference type="AlphaFoldDB" id="A0A5E4PKU5"/>
<dbReference type="EMBL" id="FZQP02000004">
    <property type="protein sequence ID" value="VVC86540.1"/>
    <property type="molecule type" value="Genomic_DNA"/>
</dbReference>
<evidence type="ECO:0000313" key="3">
    <source>
        <dbReference type="Proteomes" id="UP000324832"/>
    </source>
</evidence>
<organism evidence="2 3">
    <name type="scientific">Leptidea sinapis</name>
    <dbReference type="NCBI Taxonomy" id="189913"/>
    <lineage>
        <taxon>Eukaryota</taxon>
        <taxon>Metazoa</taxon>
        <taxon>Ecdysozoa</taxon>
        <taxon>Arthropoda</taxon>
        <taxon>Hexapoda</taxon>
        <taxon>Insecta</taxon>
        <taxon>Pterygota</taxon>
        <taxon>Neoptera</taxon>
        <taxon>Endopterygota</taxon>
        <taxon>Lepidoptera</taxon>
        <taxon>Glossata</taxon>
        <taxon>Ditrysia</taxon>
        <taxon>Papilionoidea</taxon>
        <taxon>Pieridae</taxon>
        <taxon>Dismorphiinae</taxon>
        <taxon>Leptidea</taxon>
    </lineage>
</organism>
<dbReference type="Proteomes" id="UP000324832">
    <property type="component" value="Unassembled WGS sequence"/>
</dbReference>
<keyword evidence="1" id="KW-0812">Transmembrane</keyword>
<reference evidence="2 3" key="1">
    <citation type="submission" date="2017-07" db="EMBL/GenBank/DDBJ databases">
        <authorList>
            <person name="Talla V."/>
            <person name="Backstrom N."/>
        </authorList>
    </citation>
    <scope>NUCLEOTIDE SEQUENCE [LARGE SCALE GENOMIC DNA]</scope>
</reference>
<keyword evidence="1" id="KW-0472">Membrane</keyword>
<accession>A0A5E4PKU5</accession>
<protein>
    <submittedName>
        <fullName evidence="2">Uncharacterized protein</fullName>
    </submittedName>
</protein>
<keyword evidence="3" id="KW-1185">Reference proteome</keyword>
<gene>
    <name evidence="2" type="ORF">LSINAPIS_LOCUS341</name>
</gene>
<sequence>MASSRGSGAEWSEGAAVWFQPPGASAPLPGEVLEVHRAAKVLLVSALVNGQMILIAIIIMKWSTWPIGGPSVQ</sequence>
<feature type="transmembrane region" description="Helical" evidence="1">
    <location>
        <begin position="41"/>
        <end position="60"/>
    </location>
</feature>
<proteinExistence type="predicted"/>
<keyword evidence="1" id="KW-1133">Transmembrane helix</keyword>